<name>B9JQZ4_ALLAM</name>
<protein>
    <submittedName>
        <fullName evidence="2">Uncharacterized protein</fullName>
    </submittedName>
</protein>
<feature type="compositionally biased region" description="Basic and acidic residues" evidence="1">
    <location>
        <begin position="33"/>
        <end position="42"/>
    </location>
</feature>
<gene>
    <name evidence="2" type="ordered locus">Avi_0574</name>
</gene>
<reference evidence="2 3" key="1">
    <citation type="journal article" date="2009" name="J. Bacteriol.">
        <title>Genome sequences of three Agrobacterium biovars help elucidate the evolution of multichromosome genomes in bacteria.</title>
        <authorList>
            <person name="Slater S.C."/>
            <person name="Goldman B.S."/>
            <person name="Goodner B."/>
            <person name="Setubal J.C."/>
            <person name="Farrand S.K."/>
            <person name="Nester E.W."/>
            <person name="Burr T.J."/>
            <person name="Banta L."/>
            <person name="Dickerman A.W."/>
            <person name="Paulsen I."/>
            <person name="Otten L."/>
            <person name="Suen G."/>
            <person name="Welch R."/>
            <person name="Almeida N.F."/>
            <person name="Arnold F."/>
            <person name="Burton O.T."/>
            <person name="Du Z."/>
            <person name="Ewing A."/>
            <person name="Godsy E."/>
            <person name="Heisel S."/>
            <person name="Houmiel K.L."/>
            <person name="Jhaveri J."/>
            <person name="Lu J."/>
            <person name="Miller N.M."/>
            <person name="Norton S."/>
            <person name="Chen Q."/>
            <person name="Phoolcharoen W."/>
            <person name="Ohlin V."/>
            <person name="Ondrusek D."/>
            <person name="Pride N."/>
            <person name="Stricklin S.L."/>
            <person name="Sun J."/>
            <person name="Wheeler C."/>
            <person name="Wilson L."/>
            <person name="Zhu H."/>
            <person name="Wood D.W."/>
        </authorList>
    </citation>
    <scope>NUCLEOTIDE SEQUENCE [LARGE SCALE GENOMIC DNA]</scope>
    <source>
        <strain evidence="3">S4 / ATCC BAA-846</strain>
    </source>
</reference>
<dbReference type="KEGG" id="avi:Avi_0574"/>
<dbReference type="Proteomes" id="UP000001596">
    <property type="component" value="Chromosome 1"/>
</dbReference>
<sequence>MVSVPRSSGAERIASGIRQRGHGGSLVQAACKPQDDGSDADKPHHHAAPPTPGRSKQISIETGVSPATLSRVLKRAGLSRIRNIDSASHPIWRKKVRCRALYLLHNFHLKSIPI</sequence>
<dbReference type="HOGENOM" id="CLU_2115815_0_0_5"/>
<proteinExistence type="predicted"/>
<feature type="region of interest" description="Disordered" evidence="1">
    <location>
        <begin position="1"/>
        <end position="62"/>
    </location>
</feature>
<dbReference type="EMBL" id="CP000633">
    <property type="protein sequence ID" value="ACM35407.1"/>
    <property type="molecule type" value="Genomic_DNA"/>
</dbReference>
<evidence type="ECO:0000313" key="3">
    <source>
        <dbReference type="Proteomes" id="UP000001596"/>
    </source>
</evidence>
<evidence type="ECO:0000256" key="1">
    <source>
        <dbReference type="SAM" id="MobiDB-lite"/>
    </source>
</evidence>
<organism evidence="2 3">
    <name type="scientific">Allorhizobium ampelinum (strain ATCC BAA-846 / DSM 112012 / S4)</name>
    <name type="common">Agrobacterium vitis (strain S4)</name>
    <dbReference type="NCBI Taxonomy" id="311402"/>
    <lineage>
        <taxon>Bacteria</taxon>
        <taxon>Pseudomonadati</taxon>
        <taxon>Pseudomonadota</taxon>
        <taxon>Alphaproteobacteria</taxon>
        <taxon>Hyphomicrobiales</taxon>
        <taxon>Rhizobiaceae</taxon>
        <taxon>Rhizobium/Agrobacterium group</taxon>
        <taxon>Allorhizobium</taxon>
        <taxon>Allorhizobium ampelinum</taxon>
    </lineage>
</organism>
<dbReference type="AlphaFoldDB" id="B9JQZ4"/>
<keyword evidence="3" id="KW-1185">Reference proteome</keyword>
<evidence type="ECO:0000313" key="2">
    <source>
        <dbReference type="EMBL" id="ACM35407.1"/>
    </source>
</evidence>
<accession>B9JQZ4</accession>